<dbReference type="AlphaFoldDB" id="A0A8T0A3S4"/>
<reference evidence="2" key="1">
    <citation type="journal article" date="2020" name="Ecol. Evol.">
        <title>Genome structure and content of the rice root-knot nematode (Meloidogyne graminicola).</title>
        <authorList>
            <person name="Phan N.T."/>
            <person name="Danchin E.G.J."/>
            <person name="Klopp C."/>
            <person name="Perfus-Barbeoch L."/>
            <person name="Kozlowski D.K."/>
            <person name="Koutsovoulos G.D."/>
            <person name="Lopez-Roques C."/>
            <person name="Bouchez O."/>
            <person name="Zahm M."/>
            <person name="Besnard G."/>
            <person name="Bellafiore S."/>
        </authorList>
    </citation>
    <scope>NUCLEOTIDE SEQUENCE</scope>
    <source>
        <strain evidence="2">VN-18</strain>
    </source>
</reference>
<keyword evidence="1" id="KW-0812">Transmembrane</keyword>
<comment type="caution">
    <text evidence="2">The sequence shown here is derived from an EMBL/GenBank/DDBJ whole genome shotgun (WGS) entry which is preliminary data.</text>
</comment>
<keyword evidence="1" id="KW-1133">Transmembrane helix</keyword>
<sequence>MNFSSIFHFYFLKLFLLIISPFCSFAILCRTGVDLLGGPIANCGRINQCMNTTSSLGQTVYSCDFAGFCDNILNLRDSCIRDGNRMVCCCSNIDGCNFGLNNGILPNNLNIPLFNKQVETIQKSVSSKLEAAAIFNFPLRNF</sequence>
<dbReference type="EMBL" id="JABEBT010000002">
    <property type="protein sequence ID" value="KAF7639976.1"/>
    <property type="molecule type" value="Genomic_DNA"/>
</dbReference>
<dbReference type="Proteomes" id="UP000605970">
    <property type="component" value="Unassembled WGS sequence"/>
</dbReference>
<evidence type="ECO:0000256" key="1">
    <source>
        <dbReference type="SAM" id="Phobius"/>
    </source>
</evidence>
<evidence type="ECO:0000313" key="3">
    <source>
        <dbReference type="Proteomes" id="UP000605970"/>
    </source>
</evidence>
<protein>
    <submittedName>
        <fullName evidence="2">Uncharacterized protein</fullName>
    </submittedName>
</protein>
<keyword evidence="1" id="KW-0472">Membrane</keyword>
<gene>
    <name evidence="2" type="ORF">Mgra_00000420</name>
</gene>
<feature type="transmembrane region" description="Helical" evidence="1">
    <location>
        <begin position="6"/>
        <end position="28"/>
    </location>
</feature>
<organism evidence="2 3">
    <name type="scientific">Meloidogyne graminicola</name>
    <dbReference type="NCBI Taxonomy" id="189291"/>
    <lineage>
        <taxon>Eukaryota</taxon>
        <taxon>Metazoa</taxon>
        <taxon>Ecdysozoa</taxon>
        <taxon>Nematoda</taxon>
        <taxon>Chromadorea</taxon>
        <taxon>Rhabditida</taxon>
        <taxon>Tylenchina</taxon>
        <taxon>Tylenchomorpha</taxon>
        <taxon>Tylenchoidea</taxon>
        <taxon>Meloidogynidae</taxon>
        <taxon>Meloidogyninae</taxon>
        <taxon>Meloidogyne</taxon>
    </lineage>
</organism>
<accession>A0A8T0A3S4</accession>
<evidence type="ECO:0000313" key="2">
    <source>
        <dbReference type="EMBL" id="KAF7639976.1"/>
    </source>
</evidence>
<name>A0A8T0A3S4_9BILA</name>
<proteinExistence type="predicted"/>
<dbReference type="OrthoDB" id="5872406at2759"/>
<keyword evidence="3" id="KW-1185">Reference proteome</keyword>